<evidence type="ECO:0000313" key="7">
    <source>
        <dbReference type="EMBL" id="WEG71541.1"/>
    </source>
</evidence>
<comment type="similarity">
    <text evidence="2">Belongs to the herpesviridae large structural phosphoprotein family.</text>
</comment>
<keyword evidence="3" id="KW-0597">Phosphoprotein</keyword>
<evidence type="ECO:0000256" key="3">
    <source>
        <dbReference type="ARBA" id="ARBA00022553"/>
    </source>
</evidence>
<sequence>MGDLGFVRLSRDAVKRLRRFLDGFYKEKTLNLCNHPHVITESRGTGLSKETQLYNELLLWLRYYEALVAKRPTQMDVLSKIRKDYDILFTFVKAQNNLISFFGLTDVDVFGGAVYQEDYIPRMDVFLQGLHDLSRSLAVKQGDKRNTHMGFINMRIEEINRLMRNVKEASENLISHTLIDVRDVLNGDPLILAHNRLVYMCRVMYAMSKSWKILREMCIDRINLLRRRLMLALHERPAFSRIYARNALESSVDHVNAYTLLRRLEEDKALFRNALRWGDPDWGAESDAGTDSGDGTDDEDAVSAIDPSDRKKGDDIAGSDEFEDASDGDPSDGGSEKRNDFEVGGEDWTAKYKLTDGSLDDGRGKYSDKKQKKSVDKKDDDAKVKEVKSKRSGDDDEINDRLSNLTLTNDEPSRIENMRRMVEDGLRKTGDKKVFKAILKSQSPYKDLSSESLTAPPYYGGAHASPVPHGMWLTHNTGSGKYATDDNRMFVTKEGHVFLPPGPNSGGSTVPFTDSSYGEHYTAGGIRHGLPETLYVDSSYPRPRVSFDDSAIQTKTRNHSGKAKRSEKLKASYKTRPLKAEDDYYWDLDIEDGKPLSGSVYESFDNLSDLHAGLEELKPESHEDDGQDNMQINPPPPRQFAASPFVLMDETQPSDSSGITVLTQDSENKSLEQE</sequence>
<evidence type="ECO:0000256" key="4">
    <source>
        <dbReference type="ARBA" id="ARBA00022580"/>
    </source>
</evidence>
<evidence type="ECO:0000256" key="6">
    <source>
        <dbReference type="SAM" id="MobiDB-lite"/>
    </source>
</evidence>
<protein>
    <submittedName>
        <fullName evidence="7">Tegument protein pp150</fullName>
    </submittedName>
</protein>
<feature type="compositionally biased region" description="Acidic residues" evidence="6">
    <location>
        <begin position="317"/>
        <end position="330"/>
    </location>
</feature>
<proteinExistence type="inferred from homology"/>
<evidence type="ECO:0000256" key="2">
    <source>
        <dbReference type="ARBA" id="ARBA00010295"/>
    </source>
</evidence>
<dbReference type="InterPro" id="IPR010340">
    <property type="entry name" value="Herpes_UL11/UL32"/>
</dbReference>
<feature type="compositionally biased region" description="Low complexity" evidence="6">
    <location>
        <begin position="283"/>
        <end position="293"/>
    </location>
</feature>
<feature type="region of interest" description="Disordered" evidence="6">
    <location>
        <begin position="282"/>
        <end position="344"/>
    </location>
</feature>
<accession>A0A9Y1IRJ2</accession>
<evidence type="ECO:0000256" key="1">
    <source>
        <dbReference type="ARBA" id="ARBA00004535"/>
    </source>
</evidence>
<organism evidence="7">
    <name type="scientific">Mastomys natalensis cytomegalovirus 2</name>
    <dbReference type="NCBI Taxonomy" id="2973540"/>
    <lineage>
        <taxon>Viruses</taxon>
        <taxon>Duplodnaviria</taxon>
        <taxon>Heunggongvirae</taxon>
        <taxon>Peploviricota</taxon>
        <taxon>Herviviricetes</taxon>
        <taxon>Herpesvirales</taxon>
        <taxon>Orthoherpesviridae</taxon>
        <taxon>Betaherpesvirinae</taxon>
        <taxon>Muromegalovirus</taxon>
    </lineage>
</organism>
<dbReference type="Pfam" id="PF06070">
    <property type="entry name" value="Herpes_UL32"/>
    <property type="match status" value="1"/>
</dbReference>
<keyword evidence="5" id="KW-0946">Virion</keyword>
<gene>
    <name evidence="7" type="primary">M32</name>
</gene>
<reference evidence="7" key="1">
    <citation type="submission" date="2022-09" db="EMBL/GenBank/DDBJ databases">
        <authorList>
            <person name="Vucak M."/>
            <person name="Davison A.J."/>
        </authorList>
    </citation>
    <scope>NUCLEOTIDE SEQUENCE</scope>
    <source>
        <strain evidence="7">Mnat2</strain>
    </source>
</reference>
<feature type="region of interest" description="Disordered" evidence="6">
    <location>
        <begin position="359"/>
        <end position="409"/>
    </location>
</feature>
<comment type="subcellular location">
    <subcellularLocation>
        <location evidence="1">Virion tegument</location>
    </subcellularLocation>
</comment>
<evidence type="ECO:0000256" key="5">
    <source>
        <dbReference type="ARBA" id="ARBA00022844"/>
    </source>
</evidence>
<feature type="region of interest" description="Disordered" evidence="6">
    <location>
        <begin position="546"/>
        <end position="570"/>
    </location>
</feature>
<feature type="region of interest" description="Disordered" evidence="6">
    <location>
        <begin position="618"/>
        <end position="674"/>
    </location>
</feature>
<feature type="compositionally biased region" description="Basic and acidic residues" evidence="6">
    <location>
        <begin position="359"/>
        <end position="393"/>
    </location>
</feature>
<keyword evidence="4" id="KW-0920">Virion tegument</keyword>
<reference evidence="7" key="2">
    <citation type="submission" date="2023-06" db="EMBL/GenBank/DDBJ databases">
        <title>Isolation and genome sequencing of cytomegaloviruses from Natal multimammate mice (Mastomys natalensis).</title>
        <authorList>
            <person name="Jarvis M.A."/>
            <person name="Davison A.J."/>
        </authorList>
    </citation>
    <scope>NUCLEOTIDE SEQUENCE</scope>
    <source>
        <strain evidence="7">Mnat2</strain>
    </source>
</reference>
<name>A0A9Y1IRJ2_9BETA</name>
<dbReference type="GO" id="GO:0019033">
    <property type="term" value="C:viral tegument"/>
    <property type="evidence" value="ECO:0007669"/>
    <property type="project" value="UniProtKB-SubCell"/>
</dbReference>
<dbReference type="GO" id="GO:0005198">
    <property type="term" value="F:structural molecule activity"/>
    <property type="evidence" value="ECO:0007669"/>
    <property type="project" value="InterPro"/>
</dbReference>
<feature type="compositionally biased region" description="Polar residues" evidence="6">
    <location>
        <begin position="651"/>
        <end position="665"/>
    </location>
</feature>
<dbReference type="EMBL" id="OP429141">
    <property type="protein sequence ID" value="WEG71541.1"/>
    <property type="molecule type" value="Genomic_DNA"/>
</dbReference>